<accession>A0A8S1HEV7</accession>
<organism evidence="1 2">
    <name type="scientific">Caenorhabditis auriculariae</name>
    <dbReference type="NCBI Taxonomy" id="2777116"/>
    <lineage>
        <taxon>Eukaryota</taxon>
        <taxon>Metazoa</taxon>
        <taxon>Ecdysozoa</taxon>
        <taxon>Nematoda</taxon>
        <taxon>Chromadorea</taxon>
        <taxon>Rhabditida</taxon>
        <taxon>Rhabditina</taxon>
        <taxon>Rhabditomorpha</taxon>
        <taxon>Rhabditoidea</taxon>
        <taxon>Rhabditidae</taxon>
        <taxon>Peloderinae</taxon>
        <taxon>Caenorhabditis</taxon>
    </lineage>
</organism>
<sequence length="77" mass="8679">MTWTVQSRTRLIEPLQTRPKRRSCKPGHLDQLHTFSPAGPYHFCGTINARNKAIAMGTAVNDSDATSFEMRQEISAF</sequence>
<protein>
    <submittedName>
        <fullName evidence="1">Uncharacterized protein</fullName>
    </submittedName>
</protein>
<dbReference type="AlphaFoldDB" id="A0A8S1HEV7"/>
<evidence type="ECO:0000313" key="2">
    <source>
        <dbReference type="Proteomes" id="UP000835052"/>
    </source>
</evidence>
<comment type="caution">
    <text evidence="1">The sequence shown here is derived from an EMBL/GenBank/DDBJ whole genome shotgun (WGS) entry which is preliminary data.</text>
</comment>
<dbReference type="EMBL" id="CAJGYM010000053">
    <property type="protein sequence ID" value="CAD6195276.1"/>
    <property type="molecule type" value="Genomic_DNA"/>
</dbReference>
<evidence type="ECO:0000313" key="1">
    <source>
        <dbReference type="EMBL" id="CAD6195276.1"/>
    </source>
</evidence>
<name>A0A8S1HEV7_9PELO</name>
<reference evidence="1" key="1">
    <citation type="submission" date="2020-10" db="EMBL/GenBank/DDBJ databases">
        <authorList>
            <person name="Kikuchi T."/>
        </authorList>
    </citation>
    <scope>NUCLEOTIDE SEQUENCE</scope>
    <source>
        <strain evidence="1">NKZ352</strain>
    </source>
</reference>
<keyword evidence="2" id="KW-1185">Reference proteome</keyword>
<proteinExistence type="predicted"/>
<gene>
    <name evidence="1" type="ORF">CAUJ_LOCUS11195</name>
</gene>
<dbReference type="Proteomes" id="UP000835052">
    <property type="component" value="Unassembled WGS sequence"/>
</dbReference>